<feature type="transmembrane region" description="Helical" evidence="1">
    <location>
        <begin position="278"/>
        <end position="300"/>
    </location>
</feature>
<dbReference type="EMBL" id="CAFBLR010000015">
    <property type="protein sequence ID" value="CAB4862525.1"/>
    <property type="molecule type" value="Genomic_DNA"/>
</dbReference>
<evidence type="ECO:0000313" key="2">
    <source>
        <dbReference type="EMBL" id="CAB4713337.1"/>
    </source>
</evidence>
<evidence type="ECO:0000313" key="4">
    <source>
        <dbReference type="EMBL" id="CAB4862525.1"/>
    </source>
</evidence>
<feature type="transmembrane region" description="Helical" evidence="1">
    <location>
        <begin position="368"/>
        <end position="390"/>
    </location>
</feature>
<dbReference type="EMBL" id="CAEZXX010000084">
    <property type="protein sequence ID" value="CAB4713337.1"/>
    <property type="molecule type" value="Genomic_DNA"/>
</dbReference>
<protein>
    <submittedName>
        <fullName evidence="2">Unannotated protein</fullName>
    </submittedName>
</protein>
<keyword evidence="1" id="KW-0812">Transmembrane</keyword>
<keyword evidence="1" id="KW-0472">Membrane</keyword>
<keyword evidence="1" id="KW-1133">Transmembrane helix</keyword>
<feature type="transmembrane region" description="Helical" evidence="1">
    <location>
        <begin position="25"/>
        <end position="45"/>
    </location>
</feature>
<dbReference type="AlphaFoldDB" id="A0A6J6QPJ5"/>
<name>A0A6J6QPJ5_9ZZZZ</name>
<feature type="transmembrane region" description="Helical" evidence="1">
    <location>
        <begin position="192"/>
        <end position="218"/>
    </location>
</feature>
<feature type="transmembrane region" description="Helical" evidence="1">
    <location>
        <begin position="339"/>
        <end position="356"/>
    </location>
</feature>
<feature type="transmembrane region" description="Helical" evidence="1">
    <location>
        <begin position="76"/>
        <end position="93"/>
    </location>
</feature>
<feature type="transmembrane region" description="Helical" evidence="1">
    <location>
        <begin position="100"/>
        <end position="118"/>
    </location>
</feature>
<proteinExistence type="predicted"/>
<sequence>MIEYLGKIYRPVTNLSTRRRRAAEVLLLLTVAVLILVETRMLWFFSDDWAFILGRRELRLNGRTADFLWYPHNEHLMGGLAVIYSTMVALFGISSQFPFMVLLMIGHVAVTWMVGVIIQRAGIRWEWSLAAMVWLGFFGSGNENIMWPVQIGYVWSLAFSLGAMLIATHPPAEGQPDKGARRREVALGVSASLLFVLALFIGPTAIVVMLGTGAVLAVERPFRRNWLRALGILGAPAALYLWWFADYGRRFSAPWGHPVGRMPAYFVRGVTNALDHAVAIRGGGTVLGLIAVALTAGLWHRAAVRRLLIFGATGFVAFFIMNAYGRAGLGTVQSTSPRYVGVAGVFAIPVFAVGASELLRRVRGRRSAAASTGTFAVVTVVALIGAHAVWRNANDIHAARRAREAVLYEVRPVIEIAALHALSPVVDLGTQPEPKYDPDVTMGRLAEIRRSGSWKPRTDWPLEQLLSGSLQLGVVVRTDGPTAASNNAGLAVIVATGVVGRSDGCLELSVSSEAPASVTFAGDAPAGFVRITGLEPASAISMDVVLSSGAARSARRALGVVSGAPVWFGADPFVGETVLRFTTVAPSRVSVCGIVAK</sequence>
<reference evidence="2" key="1">
    <citation type="submission" date="2020-05" db="EMBL/GenBank/DDBJ databases">
        <authorList>
            <person name="Chiriac C."/>
            <person name="Salcher M."/>
            <person name="Ghai R."/>
            <person name="Kavagutti S V."/>
        </authorList>
    </citation>
    <scope>NUCLEOTIDE SEQUENCE</scope>
</reference>
<evidence type="ECO:0000313" key="5">
    <source>
        <dbReference type="EMBL" id="CAB5060169.1"/>
    </source>
</evidence>
<organism evidence="2">
    <name type="scientific">freshwater metagenome</name>
    <dbReference type="NCBI Taxonomy" id="449393"/>
    <lineage>
        <taxon>unclassified sequences</taxon>
        <taxon>metagenomes</taxon>
        <taxon>ecological metagenomes</taxon>
    </lineage>
</organism>
<dbReference type="EMBL" id="CAEZYY010000041">
    <property type="protein sequence ID" value="CAB4766873.1"/>
    <property type="molecule type" value="Genomic_DNA"/>
</dbReference>
<accession>A0A6J6QPJ5</accession>
<gene>
    <name evidence="2" type="ORF">UFOPK2602_01291</name>
    <name evidence="3" type="ORF">UFOPK2806_02169</name>
    <name evidence="4" type="ORF">UFOPK3417_00305</name>
    <name evidence="5" type="ORF">UFOPK4306_00939</name>
</gene>
<dbReference type="EMBL" id="CAFBQP010000029">
    <property type="protein sequence ID" value="CAB5060169.1"/>
    <property type="molecule type" value="Genomic_DNA"/>
</dbReference>
<evidence type="ECO:0000256" key="1">
    <source>
        <dbReference type="SAM" id="Phobius"/>
    </source>
</evidence>
<feature type="transmembrane region" description="Helical" evidence="1">
    <location>
        <begin position="225"/>
        <end position="245"/>
    </location>
</feature>
<feature type="transmembrane region" description="Helical" evidence="1">
    <location>
        <begin position="307"/>
        <end position="327"/>
    </location>
</feature>
<evidence type="ECO:0000313" key="3">
    <source>
        <dbReference type="EMBL" id="CAB4766873.1"/>
    </source>
</evidence>